<sequence length="55" mass="6303">IAVKTFLELEQLNEHIIGLVIKALIVKNRPVDTCYISVICLRITQNNTRIRVLRG</sequence>
<accession>A0AAD8AMI0</accession>
<proteinExistence type="predicted"/>
<name>A0AAD8AMI0_DIPPU</name>
<organism evidence="1 2">
    <name type="scientific">Diploptera punctata</name>
    <name type="common">Pacific beetle cockroach</name>
    <dbReference type="NCBI Taxonomy" id="6984"/>
    <lineage>
        <taxon>Eukaryota</taxon>
        <taxon>Metazoa</taxon>
        <taxon>Ecdysozoa</taxon>
        <taxon>Arthropoda</taxon>
        <taxon>Hexapoda</taxon>
        <taxon>Insecta</taxon>
        <taxon>Pterygota</taxon>
        <taxon>Neoptera</taxon>
        <taxon>Polyneoptera</taxon>
        <taxon>Dictyoptera</taxon>
        <taxon>Blattodea</taxon>
        <taxon>Blaberoidea</taxon>
        <taxon>Blaberidae</taxon>
        <taxon>Diplopterinae</taxon>
        <taxon>Diploptera</taxon>
    </lineage>
</organism>
<feature type="non-terminal residue" evidence="1">
    <location>
        <position position="1"/>
    </location>
</feature>
<dbReference type="Proteomes" id="UP001233999">
    <property type="component" value="Unassembled WGS sequence"/>
</dbReference>
<dbReference type="AlphaFoldDB" id="A0AAD8AMI0"/>
<evidence type="ECO:0000313" key="2">
    <source>
        <dbReference type="Proteomes" id="UP001233999"/>
    </source>
</evidence>
<reference evidence="1" key="2">
    <citation type="submission" date="2023-05" db="EMBL/GenBank/DDBJ databases">
        <authorList>
            <person name="Fouks B."/>
        </authorList>
    </citation>
    <scope>NUCLEOTIDE SEQUENCE</scope>
    <source>
        <strain evidence="1">Stay&amp;Tobe</strain>
        <tissue evidence="1">Testes</tissue>
    </source>
</reference>
<comment type="caution">
    <text evidence="1">The sequence shown here is derived from an EMBL/GenBank/DDBJ whole genome shotgun (WGS) entry which is preliminary data.</text>
</comment>
<protein>
    <submittedName>
        <fullName evidence="1">Uncharacterized protein</fullName>
    </submittedName>
</protein>
<keyword evidence="2" id="KW-1185">Reference proteome</keyword>
<evidence type="ECO:0000313" key="1">
    <source>
        <dbReference type="EMBL" id="KAJ9600947.1"/>
    </source>
</evidence>
<reference evidence="1" key="1">
    <citation type="journal article" date="2023" name="IScience">
        <title>Live-bearing cockroach genome reveals convergent evolutionary mechanisms linked to viviparity in insects and beyond.</title>
        <authorList>
            <person name="Fouks B."/>
            <person name="Harrison M.C."/>
            <person name="Mikhailova A.A."/>
            <person name="Marchal E."/>
            <person name="English S."/>
            <person name="Carruthers M."/>
            <person name="Jennings E.C."/>
            <person name="Chiamaka E.L."/>
            <person name="Frigard R.A."/>
            <person name="Pippel M."/>
            <person name="Attardo G.M."/>
            <person name="Benoit J.B."/>
            <person name="Bornberg-Bauer E."/>
            <person name="Tobe S.S."/>
        </authorList>
    </citation>
    <scope>NUCLEOTIDE SEQUENCE</scope>
    <source>
        <strain evidence="1">Stay&amp;Tobe</strain>
    </source>
</reference>
<gene>
    <name evidence="1" type="ORF">L9F63_000894</name>
</gene>
<dbReference type="EMBL" id="JASPKZ010000040">
    <property type="protein sequence ID" value="KAJ9600947.1"/>
    <property type="molecule type" value="Genomic_DNA"/>
</dbReference>
<feature type="non-terminal residue" evidence="1">
    <location>
        <position position="55"/>
    </location>
</feature>